<dbReference type="EMBL" id="FNXT01000532">
    <property type="protein sequence ID" value="SZX65017.1"/>
    <property type="molecule type" value="Genomic_DNA"/>
</dbReference>
<evidence type="ECO:0000313" key="3">
    <source>
        <dbReference type="Proteomes" id="UP000256970"/>
    </source>
</evidence>
<feature type="transmembrane region" description="Helical" evidence="1">
    <location>
        <begin position="158"/>
        <end position="180"/>
    </location>
</feature>
<accession>A0A383VHM7</accession>
<sequence>MEYDLNDDDNEAAMRRFTWRPYWQWQELQWSSNYDAVAGCSMLFMLLCNIASRYNPAPELSFARIRVRAVAVLAIFLVLFGLWLMRRDRAAYNRLRGWILLLQYCIVATMVYWVNIALPQGQSPNSLLSVLQIVYRNGNLLCVVLASTLRMPWHRMAMLNIGFVAWMVWAWVPVYCSHLVNSPDYPLQQNKHLAILNSAASGLDYLSGRGGFAGNGGGWQPTAHRLLLHCGLAGNNSSSSLAGSAASLQELDSSSLTGGFTGSLTSSECLVLLEGQCKAILSTFNAWWGLCFSNFLLVLAEHLSKWQWLHTHGAWMLAGAPALYQACSKAAFLRALLLRLHCVLDVALLLLWAGFSAAYVGSFDGN</sequence>
<gene>
    <name evidence="2" type="ORF">BQ4739_LOCUS5484</name>
</gene>
<dbReference type="AlphaFoldDB" id="A0A383VHM7"/>
<feature type="transmembrane region" description="Helical" evidence="1">
    <location>
        <begin position="97"/>
        <end position="114"/>
    </location>
</feature>
<keyword evidence="1" id="KW-0812">Transmembrane</keyword>
<name>A0A383VHM7_TETOB</name>
<keyword evidence="1" id="KW-0472">Membrane</keyword>
<protein>
    <recommendedName>
        <fullName evidence="4">Transmembrane protein</fullName>
    </recommendedName>
</protein>
<evidence type="ECO:0000313" key="2">
    <source>
        <dbReference type="EMBL" id="SZX65017.1"/>
    </source>
</evidence>
<organism evidence="2 3">
    <name type="scientific">Tetradesmus obliquus</name>
    <name type="common">Green alga</name>
    <name type="synonym">Acutodesmus obliquus</name>
    <dbReference type="NCBI Taxonomy" id="3088"/>
    <lineage>
        <taxon>Eukaryota</taxon>
        <taxon>Viridiplantae</taxon>
        <taxon>Chlorophyta</taxon>
        <taxon>core chlorophytes</taxon>
        <taxon>Chlorophyceae</taxon>
        <taxon>CS clade</taxon>
        <taxon>Sphaeropleales</taxon>
        <taxon>Scenedesmaceae</taxon>
        <taxon>Tetradesmus</taxon>
    </lineage>
</organism>
<feature type="transmembrane region" description="Helical" evidence="1">
    <location>
        <begin position="65"/>
        <end position="85"/>
    </location>
</feature>
<proteinExistence type="predicted"/>
<evidence type="ECO:0008006" key="4">
    <source>
        <dbReference type="Google" id="ProtNLM"/>
    </source>
</evidence>
<keyword evidence="1" id="KW-1133">Transmembrane helix</keyword>
<keyword evidence="3" id="KW-1185">Reference proteome</keyword>
<reference evidence="2 3" key="1">
    <citation type="submission" date="2016-10" db="EMBL/GenBank/DDBJ databases">
        <authorList>
            <person name="Cai Z."/>
        </authorList>
    </citation>
    <scope>NUCLEOTIDE SEQUENCE [LARGE SCALE GENOMIC DNA]</scope>
</reference>
<dbReference type="Proteomes" id="UP000256970">
    <property type="component" value="Unassembled WGS sequence"/>
</dbReference>
<evidence type="ECO:0000256" key="1">
    <source>
        <dbReference type="SAM" id="Phobius"/>
    </source>
</evidence>
<feature type="transmembrane region" description="Helical" evidence="1">
    <location>
        <begin position="336"/>
        <end position="360"/>
    </location>
</feature>